<dbReference type="RefSeq" id="WP_309531594.1">
    <property type="nucleotide sequence ID" value="NZ_CP133721.1"/>
</dbReference>
<keyword evidence="2" id="KW-1185">Reference proteome</keyword>
<gene>
    <name evidence="1" type="ORF">RF683_06850</name>
</gene>
<evidence type="ECO:0000313" key="2">
    <source>
        <dbReference type="Proteomes" id="UP001180481"/>
    </source>
</evidence>
<name>A0ABY9R7G5_9FLAO</name>
<accession>A0ABY9R7G5</accession>
<organism evidence="1 2">
    <name type="scientific">Flavobacterium nakdongensis</name>
    <dbReference type="NCBI Taxonomy" id="3073563"/>
    <lineage>
        <taxon>Bacteria</taxon>
        <taxon>Pseudomonadati</taxon>
        <taxon>Bacteroidota</taxon>
        <taxon>Flavobacteriia</taxon>
        <taxon>Flavobacteriales</taxon>
        <taxon>Flavobacteriaceae</taxon>
        <taxon>Flavobacterium</taxon>
    </lineage>
</organism>
<evidence type="ECO:0000313" key="1">
    <source>
        <dbReference type="EMBL" id="WMW77213.1"/>
    </source>
</evidence>
<dbReference type="EMBL" id="CP133721">
    <property type="protein sequence ID" value="WMW77213.1"/>
    <property type="molecule type" value="Genomic_DNA"/>
</dbReference>
<proteinExistence type="predicted"/>
<reference evidence="1" key="1">
    <citation type="submission" date="2023-09" db="EMBL/GenBank/DDBJ databases">
        <title>Flavobacterium sp. 20NA77.7 isolated from freshwater.</title>
        <authorList>
            <person name="Le V."/>
            <person name="Ko S.-R."/>
            <person name="Ahn C.-Y."/>
            <person name="Oh H.-M."/>
        </authorList>
    </citation>
    <scope>NUCLEOTIDE SEQUENCE</scope>
    <source>
        <strain evidence="1">20NA77.7</strain>
    </source>
</reference>
<sequence length="167" mass="19395">MKKKIMLLAISVIIILLAYSFFTFPNKEKIKNNLINKYSESVTPDKKNFDSLVKIELNQNQSILINETKTAKIYNNLLPLFYHKFELNETEKILKIICDSTNYKWGEIGTPFYDETIILFDKNENEIGYIDISLDGQINMFPNLAITKWGLLTDKGFKELVIATRSK</sequence>
<protein>
    <submittedName>
        <fullName evidence="1">Uncharacterized protein</fullName>
    </submittedName>
</protein>
<dbReference type="Proteomes" id="UP001180481">
    <property type="component" value="Chromosome"/>
</dbReference>